<gene>
    <name evidence="3" type="ORF">F4U95_20350</name>
    <name evidence="2" type="ORF">F4U96_20225</name>
</gene>
<keyword evidence="5" id="KW-1185">Reference proteome</keyword>
<dbReference type="Proteomes" id="UP000325933">
    <property type="component" value="Unassembled WGS sequence"/>
</dbReference>
<evidence type="ECO:0000259" key="1">
    <source>
        <dbReference type="Pfam" id="PF19994"/>
    </source>
</evidence>
<evidence type="ECO:0000313" key="2">
    <source>
        <dbReference type="EMBL" id="KAA9012984.1"/>
    </source>
</evidence>
<dbReference type="EMBL" id="VYQA01000019">
    <property type="protein sequence ID" value="KAA9025230.1"/>
    <property type="molecule type" value="Genomic_DNA"/>
</dbReference>
<comment type="caution">
    <text evidence="3">The sequence shown here is derived from an EMBL/GenBank/DDBJ whole genome shotgun (WGS) entry which is preliminary data.</text>
</comment>
<feature type="domain" description="GTPase-associated system helical" evidence="1">
    <location>
        <begin position="154"/>
        <end position="332"/>
    </location>
</feature>
<evidence type="ECO:0000313" key="3">
    <source>
        <dbReference type="EMBL" id="KAA9025230.1"/>
    </source>
</evidence>
<protein>
    <recommendedName>
        <fullName evidence="1">GTPase-associated system helical domain-containing protein</fullName>
    </recommendedName>
</protein>
<dbReference type="EMBL" id="VYQB01000019">
    <property type="protein sequence ID" value="KAA9012984.1"/>
    <property type="molecule type" value="Genomic_DNA"/>
</dbReference>
<proteinExistence type="predicted"/>
<accession>A0A5J5HSE5</accession>
<name>A0A5J5HSE5_9SPHN</name>
<dbReference type="AlphaFoldDB" id="A0A5J5HSE5"/>
<dbReference type="InterPro" id="IPR045523">
    <property type="entry name" value="GASH"/>
</dbReference>
<organism evidence="3 4">
    <name type="scientific">Sphingobium limneticum</name>
    <dbReference type="NCBI Taxonomy" id="1007511"/>
    <lineage>
        <taxon>Bacteria</taxon>
        <taxon>Pseudomonadati</taxon>
        <taxon>Pseudomonadota</taxon>
        <taxon>Alphaproteobacteria</taxon>
        <taxon>Sphingomonadales</taxon>
        <taxon>Sphingomonadaceae</taxon>
        <taxon>Sphingobium</taxon>
    </lineage>
</organism>
<sequence length="342" mass="36114">MSKMAKYASIIWAEPTNDDVQARNGAVDALKSDLSKLTTRQAVEAASTIAQGFGGAELSELLAPKAEKAISDRSAAFVLKGSEQQAVICLAVAALALVQEPVRSGDGWTAIDALAASLWSALTFQNQLEHANMEALRKDVLEACRSRVHAVAKAARLRQDVPDVGTLTIAENDAGGSRANAAYKKATAPVIKALKENQDLDREELDFLWWVLSEYSELLGGPLTGVTPLCRAIASGLEGATLLRRLPADGFRHAVLRTVESTDVVSLAALLTALAAERTALGKHHEGTWPVTLPAVFPLIATLASGDAASACEIELDARDWGSRALLEASIIAMEGRQAGAA</sequence>
<dbReference type="Pfam" id="PF19994">
    <property type="entry name" value="GASH"/>
    <property type="match status" value="1"/>
</dbReference>
<reference evidence="4 5" key="1">
    <citation type="submission" date="2019-09" db="EMBL/GenBank/DDBJ databases">
        <authorList>
            <person name="Feng G."/>
        </authorList>
    </citation>
    <scope>NUCLEOTIDE SEQUENCE [LARGE SCALE GENOMIC DNA]</scope>
    <source>
        <strain evidence="3 4">KACC 19283</strain>
        <strain evidence="2 5">KACC 19284</strain>
    </source>
</reference>
<dbReference type="RefSeq" id="WP_120252683.1">
    <property type="nucleotide sequence ID" value="NZ_VYQA01000019.1"/>
</dbReference>
<evidence type="ECO:0000313" key="4">
    <source>
        <dbReference type="Proteomes" id="UP000325933"/>
    </source>
</evidence>
<evidence type="ECO:0000313" key="5">
    <source>
        <dbReference type="Proteomes" id="UP000326364"/>
    </source>
</evidence>
<dbReference type="Proteomes" id="UP000326364">
    <property type="component" value="Unassembled WGS sequence"/>
</dbReference>